<dbReference type="Pfam" id="PF07690">
    <property type="entry name" value="MFS_1"/>
    <property type="match status" value="1"/>
</dbReference>
<feature type="transmembrane region" description="Helical" evidence="8">
    <location>
        <begin position="302"/>
        <end position="319"/>
    </location>
</feature>
<feature type="compositionally biased region" description="Basic and acidic residues" evidence="7">
    <location>
        <begin position="517"/>
        <end position="533"/>
    </location>
</feature>
<evidence type="ECO:0000313" key="10">
    <source>
        <dbReference type="EMBL" id="MDH2390605.1"/>
    </source>
</evidence>
<evidence type="ECO:0000256" key="8">
    <source>
        <dbReference type="SAM" id="Phobius"/>
    </source>
</evidence>
<keyword evidence="6" id="KW-0046">Antibiotic resistance</keyword>
<reference evidence="10 11" key="1">
    <citation type="submission" date="2023-04" db="EMBL/GenBank/DDBJ databases">
        <title>Streptomyces chengmaiensis sp. nov. isolated from the stem of mangrove plant in Hainan.</title>
        <authorList>
            <person name="Huang X."/>
            <person name="Zhou S."/>
            <person name="Chu X."/>
            <person name="Xie Y."/>
            <person name="Lin Y."/>
        </authorList>
    </citation>
    <scope>NUCLEOTIDE SEQUENCE [LARGE SCALE GENOMIC DNA]</scope>
    <source>
        <strain evidence="10 11">HNM0663</strain>
    </source>
</reference>
<comment type="subcellular location">
    <subcellularLocation>
        <location evidence="1">Cell membrane</location>
        <topology evidence="1">Multi-pass membrane protein</topology>
    </subcellularLocation>
</comment>
<dbReference type="Proteomes" id="UP001223144">
    <property type="component" value="Unassembled WGS sequence"/>
</dbReference>
<evidence type="ECO:0000256" key="4">
    <source>
        <dbReference type="ARBA" id="ARBA00022989"/>
    </source>
</evidence>
<dbReference type="InterPro" id="IPR036259">
    <property type="entry name" value="MFS_trans_sf"/>
</dbReference>
<dbReference type="PROSITE" id="PS50850">
    <property type="entry name" value="MFS"/>
    <property type="match status" value="1"/>
</dbReference>
<feature type="transmembrane region" description="Helical" evidence="8">
    <location>
        <begin position="82"/>
        <end position="99"/>
    </location>
</feature>
<protein>
    <submittedName>
        <fullName evidence="10">MFS transporter</fullName>
    </submittedName>
</protein>
<keyword evidence="5 8" id="KW-0472">Membrane</keyword>
<feature type="transmembrane region" description="Helical" evidence="8">
    <location>
        <begin position="472"/>
        <end position="491"/>
    </location>
</feature>
<name>A0ABT6HPQ3_9ACTN</name>
<evidence type="ECO:0000256" key="3">
    <source>
        <dbReference type="ARBA" id="ARBA00022692"/>
    </source>
</evidence>
<dbReference type="InterPro" id="IPR020846">
    <property type="entry name" value="MFS_dom"/>
</dbReference>
<accession>A0ABT6HPQ3</accession>
<feature type="region of interest" description="Disordered" evidence="7">
    <location>
        <begin position="503"/>
        <end position="533"/>
    </location>
</feature>
<evidence type="ECO:0000256" key="1">
    <source>
        <dbReference type="ARBA" id="ARBA00004651"/>
    </source>
</evidence>
<feature type="transmembrane region" description="Helical" evidence="8">
    <location>
        <begin position="21"/>
        <end position="40"/>
    </location>
</feature>
<proteinExistence type="predicted"/>
<feature type="domain" description="Major facilitator superfamily (MFS) profile" evidence="9">
    <location>
        <begin position="15"/>
        <end position="495"/>
    </location>
</feature>
<feature type="transmembrane region" description="Helical" evidence="8">
    <location>
        <begin position="111"/>
        <end position="130"/>
    </location>
</feature>
<keyword evidence="4 8" id="KW-1133">Transmembrane helix</keyword>
<evidence type="ECO:0000256" key="5">
    <source>
        <dbReference type="ARBA" id="ARBA00023136"/>
    </source>
</evidence>
<dbReference type="InterPro" id="IPR011701">
    <property type="entry name" value="MFS"/>
</dbReference>
<evidence type="ECO:0000256" key="7">
    <source>
        <dbReference type="SAM" id="MobiDB-lite"/>
    </source>
</evidence>
<dbReference type="RefSeq" id="WP_279929187.1">
    <property type="nucleotide sequence ID" value="NZ_JARWBG010000019.1"/>
</dbReference>
<dbReference type="EMBL" id="JARWBG010000019">
    <property type="protein sequence ID" value="MDH2390605.1"/>
    <property type="molecule type" value="Genomic_DNA"/>
</dbReference>
<keyword evidence="11" id="KW-1185">Reference proteome</keyword>
<dbReference type="PANTHER" id="PTHR42718">
    <property type="entry name" value="MAJOR FACILITATOR SUPERFAMILY MULTIDRUG TRANSPORTER MFSC"/>
    <property type="match status" value="1"/>
</dbReference>
<feature type="transmembrane region" description="Helical" evidence="8">
    <location>
        <begin position="395"/>
        <end position="421"/>
    </location>
</feature>
<feature type="transmembrane region" description="Helical" evidence="8">
    <location>
        <begin position="363"/>
        <end position="383"/>
    </location>
</feature>
<feature type="transmembrane region" description="Helical" evidence="8">
    <location>
        <begin position="169"/>
        <end position="192"/>
    </location>
</feature>
<evidence type="ECO:0000256" key="6">
    <source>
        <dbReference type="ARBA" id="ARBA00023251"/>
    </source>
</evidence>
<feature type="transmembrane region" description="Helical" evidence="8">
    <location>
        <begin position="331"/>
        <end position="351"/>
    </location>
</feature>
<dbReference type="Gene3D" id="1.20.1250.20">
    <property type="entry name" value="MFS general substrate transporter like domains"/>
    <property type="match status" value="1"/>
</dbReference>
<keyword evidence="2" id="KW-0813">Transport</keyword>
<feature type="transmembrane region" description="Helical" evidence="8">
    <location>
        <begin position="204"/>
        <end position="223"/>
    </location>
</feature>
<organism evidence="10 11">
    <name type="scientific">Streptomyces chengmaiensis</name>
    <dbReference type="NCBI Taxonomy" id="3040919"/>
    <lineage>
        <taxon>Bacteria</taxon>
        <taxon>Bacillati</taxon>
        <taxon>Actinomycetota</taxon>
        <taxon>Actinomycetes</taxon>
        <taxon>Kitasatosporales</taxon>
        <taxon>Streptomycetaceae</taxon>
        <taxon>Streptomyces</taxon>
    </lineage>
</organism>
<evidence type="ECO:0000313" key="11">
    <source>
        <dbReference type="Proteomes" id="UP001223144"/>
    </source>
</evidence>
<gene>
    <name evidence="10" type="ORF">QCN29_17765</name>
</gene>
<feature type="transmembrane region" description="Helical" evidence="8">
    <location>
        <begin position="270"/>
        <end position="290"/>
    </location>
</feature>
<feature type="transmembrane region" description="Helical" evidence="8">
    <location>
        <begin position="229"/>
        <end position="249"/>
    </location>
</feature>
<keyword evidence="3 8" id="KW-0812">Transmembrane</keyword>
<sequence>MTPPGLPPASRSPRGQTAACYAAFLPGALVIASTAAALPSMSQDLGMSHGQVQWAASSYPAVAGSLQLGATRCADRLGARTTLAAALTVFAVAALWAAASATPSSLILARAFQGVGGCVLAPVSLAVLASPAAPAARRARGVGGWVATAALANALGPLLGGLVTGWWGWRVLSLVLAAQALIAVVLCCRGIPDARNRHIGLDKTGITLCAVITGATLITLIGPAGPPDVITATCGSAFIAGAGVLLLRVESRRPHAVLDIDALRDPARRSLLISLASIFACNSGFMYYSFIYLTQLHRTAPLHASFPLLVATVPAAITARAAARRSRHGQGLAVAAIGLALMGSALLAMPFVGPPSPMWPVPYAGIGAGLGLANGAAMADVTLRAPRAMVSRATATAVTTAMLGGSLGPALSGTVIAAHALHWRHTTPSVSGDPTMQSPAVLQAASGGAPLDPRAYPHTAVAAVQRCLDQGIHWAFGVLGLLALCVALLLLKVRSRAAPAVPTLDPAAAGSSTEYPPIEREDRTRRRSETPPD</sequence>
<dbReference type="PANTHER" id="PTHR42718:SF9">
    <property type="entry name" value="MAJOR FACILITATOR SUPERFAMILY MULTIDRUG TRANSPORTER MFSC"/>
    <property type="match status" value="1"/>
</dbReference>
<evidence type="ECO:0000256" key="2">
    <source>
        <dbReference type="ARBA" id="ARBA00022448"/>
    </source>
</evidence>
<evidence type="ECO:0000259" key="9">
    <source>
        <dbReference type="PROSITE" id="PS50850"/>
    </source>
</evidence>
<comment type="caution">
    <text evidence="10">The sequence shown here is derived from an EMBL/GenBank/DDBJ whole genome shotgun (WGS) entry which is preliminary data.</text>
</comment>
<feature type="transmembrane region" description="Helical" evidence="8">
    <location>
        <begin position="142"/>
        <end position="163"/>
    </location>
</feature>
<dbReference type="SUPFAM" id="SSF103473">
    <property type="entry name" value="MFS general substrate transporter"/>
    <property type="match status" value="1"/>
</dbReference>